<organism evidence="1 2">
    <name type="scientific">Papaver somniferum</name>
    <name type="common">Opium poppy</name>
    <dbReference type="NCBI Taxonomy" id="3469"/>
    <lineage>
        <taxon>Eukaryota</taxon>
        <taxon>Viridiplantae</taxon>
        <taxon>Streptophyta</taxon>
        <taxon>Embryophyta</taxon>
        <taxon>Tracheophyta</taxon>
        <taxon>Spermatophyta</taxon>
        <taxon>Magnoliopsida</taxon>
        <taxon>Ranunculales</taxon>
        <taxon>Papaveraceae</taxon>
        <taxon>Papaveroideae</taxon>
        <taxon>Papaver</taxon>
    </lineage>
</organism>
<evidence type="ECO:0000313" key="1">
    <source>
        <dbReference type="EMBL" id="RZC81945.1"/>
    </source>
</evidence>
<dbReference type="Proteomes" id="UP000316621">
    <property type="component" value="Chromosome 10"/>
</dbReference>
<gene>
    <name evidence="1" type="ORF">C5167_044508</name>
</gene>
<reference evidence="1 2" key="1">
    <citation type="journal article" date="2018" name="Science">
        <title>The opium poppy genome and morphinan production.</title>
        <authorList>
            <person name="Guo L."/>
            <person name="Winzer T."/>
            <person name="Yang X."/>
            <person name="Li Y."/>
            <person name="Ning Z."/>
            <person name="He Z."/>
            <person name="Teodor R."/>
            <person name="Lu Y."/>
            <person name="Bowser T.A."/>
            <person name="Graham I.A."/>
            <person name="Ye K."/>
        </authorList>
    </citation>
    <scope>NUCLEOTIDE SEQUENCE [LARGE SCALE GENOMIC DNA]</scope>
    <source>
        <strain evidence="2">cv. HN1</strain>
        <tissue evidence="1">Leaves</tissue>
    </source>
</reference>
<accession>A0A4Y7LCM9</accession>
<dbReference type="AlphaFoldDB" id="A0A4Y7LCM9"/>
<dbReference type="EMBL" id="CM010724">
    <property type="protein sequence ID" value="RZC81945.1"/>
    <property type="molecule type" value="Genomic_DNA"/>
</dbReference>
<protein>
    <submittedName>
        <fullName evidence="1">Uncharacterized protein</fullName>
    </submittedName>
</protein>
<dbReference type="Gramene" id="RZC81945">
    <property type="protein sequence ID" value="RZC81945"/>
    <property type="gene ID" value="C5167_044508"/>
</dbReference>
<keyword evidence="2" id="KW-1185">Reference proteome</keyword>
<proteinExistence type="predicted"/>
<evidence type="ECO:0000313" key="2">
    <source>
        <dbReference type="Proteomes" id="UP000316621"/>
    </source>
</evidence>
<sequence length="68" mass="7439">MRHGGGMSTSKADLESDSTVVCSFLGKRVKEAFERGSMRSSIRCLSRLVVFEVTDLDKGSLDTLELTP</sequence>
<name>A0A4Y7LCM9_PAPSO</name>